<evidence type="ECO:0000313" key="3">
    <source>
        <dbReference type="Proteomes" id="UP001084197"/>
    </source>
</evidence>
<dbReference type="EMBL" id="JAPRAT010000023">
    <property type="protein sequence ID" value="MCZ0703848.1"/>
    <property type="molecule type" value="Genomic_DNA"/>
</dbReference>
<dbReference type="PROSITE" id="PS51257">
    <property type="entry name" value="PROKAR_LIPOPROTEIN"/>
    <property type="match status" value="1"/>
</dbReference>
<feature type="compositionally biased region" description="Polar residues" evidence="1">
    <location>
        <begin position="51"/>
        <end position="61"/>
    </location>
</feature>
<dbReference type="RefSeq" id="WP_268780612.1">
    <property type="nucleotide sequence ID" value="NZ_JAPRAT010000023.1"/>
</dbReference>
<feature type="compositionally biased region" description="Acidic residues" evidence="1">
    <location>
        <begin position="63"/>
        <end position="76"/>
    </location>
</feature>
<feature type="region of interest" description="Disordered" evidence="1">
    <location>
        <begin position="39"/>
        <end position="92"/>
    </location>
</feature>
<name>A0A9J6RDV3_9BACI</name>
<protein>
    <recommendedName>
        <fullName evidence="4">Lipoprotein</fullName>
    </recommendedName>
</protein>
<accession>A0A9J6RDV3</accession>
<comment type="caution">
    <text evidence="2">The sequence shown here is derived from an EMBL/GenBank/DDBJ whole genome shotgun (WGS) entry which is preliminary data.</text>
</comment>
<evidence type="ECO:0008006" key="4">
    <source>
        <dbReference type="Google" id="ProtNLM"/>
    </source>
</evidence>
<dbReference type="Proteomes" id="UP001084197">
    <property type="component" value="Unassembled WGS sequence"/>
</dbReference>
<gene>
    <name evidence="2" type="ORF">OWO01_11560</name>
</gene>
<evidence type="ECO:0000313" key="2">
    <source>
        <dbReference type="EMBL" id="MCZ0703848.1"/>
    </source>
</evidence>
<proteinExistence type="predicted"/>
<reference evidence="2" key="1">
    <citation type="submission" date="2022-11" db="EMBL/GenBank/DDBJ databases">
        <title>WGS of Natronobacillus azotifigens 24KS-1, an anaerobic diazotrophic haloalkaliphile from soda-rich habitats.</title>
        <authorList>
            <person name="Sorokin D.Y."/>
            <person name="Merkel A.Y."/>
        </authorList>
    </citation>
    <scope>NUCLEOTIDE SEQUENCE</scope>
    <source>
        <strain evidence="2">24KS-1</strain>
    </source>
</reference>
<evidence type="ECO:0000256" key="1">
    <source>
        <dbReference type="SAM" id="MobiDB-lite"/>
    </source>
</evidence>
<organism evidence="2 3">
    <name type="scientific">Natronobacillus azotifigens</name>
    <dbReference type="NCBI Taxonomy" id="472978"/>
    <lineage>
        <taxon>Bacteria</taxon>
        <taxon>Bacillati</taxon>
        <taxon>Bacillota</taxon>
        <taxon>Bacilli</taxon>
        <taxon>Bacillales</taxon>
        <taxon>Bacillaceae</taxon>
        <taxon>Natronobacillus</taxon>
    </lineage>
</organism>
<keyword evidence="3" id="KW-1185">Reference proteome</keyword>
<feature type="compositionally biased region" description="Low complexity" evidence="1">
    <location>
        <begin position="39"/>
        <end position="50"/>
    </location>
</feature>
<sequence>MSQKLANSIYFFISLILIGLFLTGCNGDADEVSNNNSLDNAISDSSNDSDLTQANDQNSYNEGEGEDEEITSDNTEETTSKETTETNPLSKYSSEEIEYARVWLQYGPNQEIDELNARHIPSGTPLNHDDETSATYPEDVIQLAGSRLVDGSVTYSGNGDGTINVYNVPLRWDGTNPAGEEFYTDIIQNTTLLAVDTGDDEQIIRLIKKLNIE</sequence>
<dbReference type="AlphaFoldDB" id="A0A9J6RDV3"/>